<accession>A0A365GWT6</accession>
<evidence type="ECO:0000313" key="3">
    <source>
        <dbReference type="Proteomes" id="UP000251891"/>
    </source>
</evidence>
<sequence length="171" mass="18569">MNPLDGPGPDRPSLLSPHPRGRFPNRPFQLRGLGSGGDGLPDVAAEADPASRWLVVGHDVLGGQFAWVPAEPGAPPTIHYFGPDDLGWQNLEQGYADWLYAVLAGSLTRFYETLRWPGWETEVAALGLDEGIHTWPPPSTVEGEDLSKVSRKAVLMAGLVSFHHEMARQLG</sequence>
<feature type="region of interest" description="Disordered" evidence="1">
    <location>
        <begin position="1"/>
        <end position="44"/>
    </location>
</feature>
<comment type="caution">
    <text evidence="2">The sequence shown here is derived from an EMBL/GenBank/DDBJ whole genome shotgun (WGS) entry which is preliminary data.</text>
</comment>
<evidence type="ECO:0000313" key="2">
    <source>
        <dbReference type="EMBL" id="RAY11291.1"/>
    </source>
</evidence>
<dbReference type="Pfam" id="PF10946">
    <property type="entry name" value="DUF2625"/>
    <property type="match status" value="1"/>
</dbReference>
<dbReference type="EMBL" id="QLYX01000020">
    <property type="protein sequence ID" value="RAY11291.1"/>
    <property type="molecule type" value="Genomic_DNA"/>
</dbReference>
<organism evidence="2 3">
    <name type="scientific">Actinomadura craniellae</name>
    <dbReference type="NCBI Taxonomy" id="2231787"/>
    <lineage>
        <taxon>Bacteria</taxon>
        <taxon>Bacillati</taxon>
        <taxon>Actinomycetota</taxon>
        <taxon>Actinomycetes</taxon>
        <taxon>Streptosporangiales</taxon>
        <taxon>Thermomonosporaceae</taxon>
        <taxon>Actinomadura</taxon>
    </lineage>
</organism>
<evidence type="ECO:0000256" key="1">
    <source>
        <dbReference type="SAM" id="MobiDB-lite"/>
    </source>
</evidence>
<dbReference type="InterPro" id="IPR021239">
    <property type="entry name" value="DUF2625"/>
</dbReference>
<dbReference type="OrthoDB" id="1550811at2"/>
<dbReference type="AlphaFoldDB" id="A0A365GWT6"/>
<gene>
    <name evidence="2" type="ORF">DPM19_31585</name>
</gene>
<protein>
    <submittedName>
        <fullName evidence="2">Uncharacterized protein</fullName>
    </submittedName>
</protein>
<name>A0A365GWT6_9ACTN</name>
<dbReference type="Proteomes" id="UP000251891">
    <property type="component" value="Unassembled WGS sequence"/>
</dbReference>
<reference evidence="2 3" key="1">
    <citation type="submission" date="2018-06" db="EMBL/GenBank/DDBJ databases">
        <title>Actinomadura craniellae sp. nov. isolated from marine sponge Craniella sp.</title>
        <authorList>
            <person name="Li L."/>
            <person name="Xu Q.H."/>
            <person name="Lin H.W."/>
            <person name="Lu Y.H."/>
        </authorList>
    </citation>
    <scope>NUCLEOTIDE SEQUENCE [LARGE SCALE GENOMIC DNA]</scope>
    <source>
        <strain evidence="2 3">LHW63021</strain>
    </source>
</reference>
<proteinExistence type="predicted"/>
<keyword evidence="3" id="KW-1185">Reference proteome</keyword>